<dbReference type="SUPFAM" id="SSF54001">
    <property type="entry name" value="Cysteine proteinases"/>
    <property type="match status" value="1"/>
</dbReference>
<feature type="region of interest" description="Disordered" evidence="8">
    <location>
        <begin position="374"/>
        <end position="425"/>
    </location>
</feature>
<feature type="region of interest" description="Disordered" evidence="8">
    <location>
        <begin position="307"/>
        <end position="326"/>
    </location>
</feature>
<gene>
    <name evidence="10" type="ORF">J0S82_007304</name>
</gene>
<evidence type="ECO:0000256" key="5">
    <source>
        <dbReference type="ARBA" id="ARBA00022801"/>
    </source>
</evidence>
<dbReference type="Gene3D" id="3.40.395.10">
    <property type="entry name" value="Adenoviral Proteinase, Chain A"/>
    <property type="match status" value="1"/>
</dbReference>
<evidence type="ECO:0000313" key="10">
    <source>
        <dbReference type="EMBL" id="KAG8511020.1"/>
    </source>
</evidence>
<evidence type="ECO:0000256" key="6">
    <source>
        <dbReference type="ARBA" id="ARBA00022807"/>
    </source>
</evidence>
<feature type="domain" description="Ubiquitin-like protease family profile" evidence="9">
    <location>
        <begin position="513"/>
        <end position="693"/>
    </location>
</feature>
<comment type="similarity">
    <text evidence="2">Belongs to the peptidase C48 family.</text>
</comment>
<sequence>MKKQRKILWRKGIHLAFSEKWNTGFGGFKKFYFHQHLCIVKAKLGKLVTWNRQLRYFQCRKKALQIQKTWIRDEPLFAKTKSNVAARNVMSSKVKRKDSKHFISRTLLKLQTEKLLSSAKNSDHEYCGEKSLLGTVADFPANSVLGQANGQRPRTESQASDFPMKFNGENQSPGESGTIVVTLSNHKRKRFYYGCYKGLEPHRNGGSLIPRKFQLNQHRRIKLSPLMMYEKLSMIRFRYRIFRSQHFRTKSKVCKLKKNQRSWVQVTGDHQETLRENVEGAGCSPLSSPESKDPLCKHQPCSPDMDSDAVVKGKNSHVPDGHTKGSPFLGKELSLDEAFPEQQNGSATYTWDQSPCSSPKWECTELIHDNPLPEHHSSSLFNSETEREVMTLGQDSRTSTISDDRAELPVSGTDQPVSSVDGPVSEETVYNESSGQMDEDGSLKQNILSSKLLDHPYCKSPLEAPLTTSELRLEHQVGGGKNSQKASPVDDEQLSVCLSGFLDEVMKKYGSLVPLSEKDVLGRLKDVFNEDFSNRKPFINREITNYRARHQKCNFRIFYNKHMLDMDDLATLDGQNWLNDQVINMYGELIMDAVPDKVDLFKKSLLLIPIHLEVHWSLITVTLSNRIISFYDSQGIHFKFCVENIRKYLLTEAREKNRPEFLQGWQTAVTKCIPQQKNDSDCGVFVLQYCKCLALEQPFQFSQEDMPRVRKRIYKELCECRLMD</sequence>
<dbReference type="GO" id="GO:0016929">
    <property type="term" value="F:deSUMOylase activity"/>
    <property type="evidence" value="ECO:0007669"/>
    <property type="project" value="TreeGrafter"/>
</dbReference>
<keyword evidence="11" id="KW-1185">Reference proteome</keyword>
<keyword evidence="6" id="KW-0788">Thiol protease</keyword>
<dbReference type="InterPro" id="IPR038765">
    <property type="entry name" value="Papain-like_cys_pep_sf"/>
</dbReference>
<evidence type="ECO:0000256" key="2">
    <source>
        <dbReference type="ARBA" id="ARBA00005234"/>
    </source>
</evidence>
<dbReference type="InterPro" id="IPR045577">
    <property type="entry name" value="SENP3_5_cons_dom"/>
</dbReference>
<keyword evidence="5" id="KW-0378">Hydrolase</keyword>
<protein>
    <submittedName>
        <fullName evidence="10">Sentrin-specific protease 5</fullName>
    </submittedName>
</protein>
<dbReference type="AlphaFoldDB" id="A0A8J6A3R0"/>
<evidence type="ECO:0000256" key="1">
    <source>
        <dbReference type="ARBA" id="ARBA00004604"/>
    </source>
</evidence>
<dbReference type="GO" id="GO:0016926">
    <property type="term" value="P:protein desumoylation"/>
    <property type="evidence" value="ECO:0007669"/>
    <property type="project" value="TreeGrafter"/>
</dbReference>
<dbReference type="Proteomes" id="UP000700334">
    <property type="component" value="Unassembled WGS sequence"/>
</dbReference>
<evidence type="ECO:0000256" key="3">
    <source>
        <dbReference type="ARBA" id="ARBA00022670"/>
    </source>
</evidence>
<dbReference type="GO" id="GO:0006508">
    <property type="term" value="P:proteolysis"/>
    <property type="evidence" value="ECO:0007669"/>
    <property type="project" value="UniProtKB-KW"/>
</dbReference>
<dbReference type="Pfam" id="PF02902">
    <property type="entry name" value="Peptidase_C48"/>
    <property type="match status" value="1"/>
</dbReference>
<keyword evidence="7" id="KW-0539">Nucleus</keyword>
<dbReference type="OrthoDB" id="1939479at2759"/>
<evidence type="ECO:0000313" key="11">
    <source>
        <dbReference type="Proteomes" id="UP000700334"/>
    </source>
</evidence>
<organism evidence="10 11">
    <name type="scientific">Galemys pyrenaicus</name>
    <name type="common">Iberian desman</name>
    <name type="synonym">Pyrenean desman</name>
    <dbReference type="NCBI Taxonomy" id="202257"/>
    <lineage>
        <taxon>Eukaryota</taxon>
        <taxon>Metazoa</taxon>
        <taxon>Chordata</taxon>
        <taxon>Craniata</taxon>
        <taxon>Vertebrata</taxon>
        <taxon>Euteleostomi</taxon>
        <taxon>Mammalia</taxon>
        <taxon>Eutheria</taxon>
        <taxon>Laurasiatheria</taxon>
        <taxon>Eulipotyphla</taxon>
        <taxon>Talpidae</taxon>
        <taxon>Galemys</taxon>
    </lineage>
</organism>
<proteinExistence type="inferred from homology"/>
<accession>A0A8J6A3R0</accession>
<name>A0A8J6A3R0_GALPY</name>
<keyword evidence="4" id="KW-0833">Ubl conjugation pathway</keyword>
<dbReference type="EMBL" id="JAGFMF010011859">
    <property type="protein sequence ID" value="KAG8511020.1"/>
    <property type="molecule type" value="Genomic_DNA"/>
</dbReference>
<evidence type="ECO:0000256" key="7">
    <source>
        <dbReference type="ARBA" id="ARBA00023242"/>
    </source>
</evidence>
<dbReference type="PANTHER" id="PTHR12606:SF10">
    <property type="entry name" value="SENTRIN-SPECIFIC PROTEASE 5"/>
    <property type="match status" value="1"/>
</dbReference>
<dbReference type="PROSITE" id="PS50600">
    <property type="entry name" value="ULP_PROTEASE"/>
    <property type="match status" value="1"/>
</dbReference>
<dbReference type="PANTHER" id="PTHR12606">
    <property type="entry name" value="SENTRIN/SUMO-SPECIFIC PROTEASE"/>
    <property type="match status" value="1"/>
</dbReference>
<evidence type="ECO:0000259" key="9">
    <source>
        <dbReference type="PROSITE" id="PS50600"/>
    </source>
</evidence>
<keyword evidence="3 10" id="KW-0645">Protease</keyword>
<comment type="caution">
    <text evidence="10">The sequence shown here is derived from an EMBL/GenBank/DDBJ whole genome shotgun (WGS) entry which is preliminary data.</text>
</comment>
<reference evidence="10" key="1">
    <citation type="journal article" date="2021" name="Evol. Appl.">
        <title>The genome of the Pyrenean desman and the effects of bottlenecks and inbreeding on the genomic landscape of an endangered species.</title>
        <authorList>
            <person name="Escoda L."/>
            <person name="Castresana J."/>
        </authorList>
    </citation>
    <scope>NUCLEOTIDE SEQUENCE</scope>
    <source>
        <strain evidence="10">IBE-C5619</strain>
    </source>
</reference>
<dbReference type="InterPro" id="IPR003653">
    <property type="entry name" value="Peptidase_C48_C"/>
</dbReference>
<evidence type="ECO:0000256" key="4">
    <source>
        <dbReference type="ARBA" id="ARBA00022786"/>
    </source>
</evidence>
<dbReference type="Pfam" id="PF19722">
    <property type="entry name" value="SENP3_5_N"/>
    <property type="match status" value="1"/>
</dbReference>
<comment type="subcellular location">
    <subcellularLocation>
        <location evidence="1">Nucleus</location>
        <location evidence="1">Nucleolus</location>
    </subcellularLocation>
</comment>
<dbReference type="FunFam" id="3.40.395.10:FF:000002">
    <property type="entry name" value="Putative sentrin-specific protease 5"/>
    <property type="match status" value="1"/>
</dbReference>
<dbReference type="GO" id="GO:0005730">
    <property type="term" value="C:nucleolus"/>
    <property type="evidence" value="ECO:0007669"/>
    <property type="project" value="UniProtKB-SubCell"/>
</dbReference>
<evidence type="ECO:0000256" key="8">
    <source>
        <dbReference type="SAM" id="MobiDB-lite"/>
    </source>
</evidence>